<dbReference type="Proteomes" id="UP000006180">
    <property type="component" value="Chromosome"/>
</dbReference>
<gene>
    <name evidence="6" type="primary">yufO1</name>
    <name evidence="6" type="ORF">USDA257_c27440</name>
</gene>
<dbReference type="eggNOG" id="COG3845">
    <property type="taxonomic scope" value="Bacteria"/>
</dbReference>
<feature type="compositionally biased region" description="Basic and acidic residues" evidence="4">
    <location>
        <begin position="30"/>
        <end position="43"/>
    </location>
</feature>
<dbReference type="InterPro" id="IPR003593">
    <property type="entry name" value="AAA+_ATPase"/>
</dbReference>
<dbReference type="PROSITE" id="PS00211">
    <property type="entry name" value="ABC_TRANSPORTER_1"/>
    <property type="match status" value="1"/>
</dbReference>
<feature type="domain" description="ABC transporter" evidence="5">
    <location>
        <begin position="126"/>
        <end position="361"/>
    </location>
</feature>
<evidence type="ECO:0000256" key="4">
    <source>
        <dbReference type="SAM" id="MobiDB-lite"/>
    </source>
</evidence>
<keyword evidence="2" id="KW-0547">Nucleotide-binding</keyword>
<dbReference type="STRING" id="1185652.USDA257_c27440"/>
<dbReference type="Gene3D" id="3.40.50.300">
    <property type="entry name" value="P-loop containing nucleotide triphosphate hydrolases"/>
    <property type="match status" value="2"/>
</dbReference>
<dbReference type="InterPro" id="IPR003439">
    <property type="entry name" value="ABC_transporter-like_ATP-bd"/>
</dbReference>
<evidence type="ECO:0000256" key="3">
    <source>
        <dbReference type="ARBA" id="ARBA00022840"/>
    </source>
</evidence>
<dbReference type="CDD" id="cd03216">
    <property type="entry name" value="ABC_Carb_Monos_I"/>
    <property type="match status" value="1"/>
</dbReference>
<name>I3X610_SINF2</name>
<feature type="region of interest" description="Disordered" evidence="4">
    <location>
        <begin position="1"/>
        <end position="91"/>
    </location>
</feature>
<dbReference type="Pfam" id="PF00005">
    <property type="entry name" value="ABC_tran"/>
    <property type="match status" value="2"/>
</dbReference>
<dbReference type="PATRIC" id="fig|1185652.3.peg.2844"/>
<feature type="compositionally biased region" description="Basic and acidic residues" evidence="4">
    <location>
        <begin position="73"/>
        <end position="91"/>
    </location>
</feature>
<dbReference type="HOGENOM" id="CLU_000604_92_0_5"/>
<feature type="compositionally biased region" description="Basic and acidic residues" evidence="4">
    <location>
        <begin position="1"/>
        <end position="18"/>
    </location>
</feature>
<evidence type="ECO:0000256" key="2">
    <source>
        <dbReference type="ARBA" id="ARBA00022741"/>
    </source>
</evidence>
<dbReference type="GO" id="GO:0005524">
    <property type="term" value="F:ATP binding"/>
    <property type="evidence" value="ECO:0007669"/>
    <property type="project" value="UniProtKB-KW"/>
</dbReference>
<comment type="similarity">
    <text evidence="1">Belongs to the ABC transporter superfamily.</text>
</comment>
<protein>
    <submittedName>
        <fullName evidence="6">Putative ABC transporter ATP-binding protein YufO</fullName>
    </submittedName>
</protein>
<dbReference type="EMBL" id="CP003563">
    <property type="protein sequence ID" value="AFL51316.1"/>
    <property type="molecule type" value="Genomic_DNA"/>
</dbReference>
<dbReference type="AlphaFoldDB" id="I3X610"/>
<dbReference type="KEGG" id="sfd:USDA257_c27440"/>
<evidence type="ECO:0000256" key="1">
    <source>
        <dbReference type="ARBA" id="ARBA00005417"/>
    </source>
</evidence>
<evidence type="ECO:0000313" key="6">
    <source>
        <dbReference type="EMBL" id="AFL51316.1"/>
    </source>
</evidence>
<dbReference type="PANTHER" id="PTHR43790:SF4">
    <property type="entry name" value="GUANOSINE IMPORT ATP-BINDING PROTEIN NUPO"/>
    <property type="match status" value="1"/>
</dbReference>
<dbReference type="SUPFAM" id="SSF52540">
    <property type="entry name" value="P-loop containing nucleoside triphosphate hydrolases"/>
    <property type="match status" value="2"/>
</dbReference>
<dbReference type="PANTHER" id="PTHR43790">
    <property type="entry name" value="CARBOHYDRATE TRANSPORT ATP-BINDING PROTEIN MG119-RELATED"/>
    <property type="match status" value="1"/>
</dbReference>
<feature type="compositionally biased region" description="Basic and acidic residues" evidence="4">
    <location>
        <begin position="52"/>
        <end position="63"/>
    </location>
</feature>
<dbReference type="SMART" id="SM00382">
    <property type="entry name" value="AAA"/>
    <property type="match status" value="1"/>
</dbReference>
<organism evidence="6 7">
    <name type="scientific">Sinorhizobium fredii (strain USDA 257)</name>
    <dbReference type="NCBI Taxonomy" id="1185652"/>
    <lineage>
        <taxon>Bacteria</taxon>
        <taxon>Pseudomonadati</taxon>
        <taxon>Pseudomonadota</taxon>
        <taxon>Alphaproteobacteria</taxon>
        <taxon>Hyphomicrobiales</taxon>
        <taxon>Rhizobiaceae</taxon>
        <taxon>Sinorhizobium/Ensifer group</taxon>
        <taxon>Sinorhizobium</taxon>
    </lineage>
</organism>
<sequence>MGDHRRAEADRGRNDHRQAGQGLLLRHRPRTDPQSEAHREHHPDGHHHRCLRAHDDAGGERPRLRMPAARGLLRGDRLRQPSCRDQDGEDAGRRLRLRVQFRNTRRSTAMIIGEIHAPKAMPAVGIETVGMTMRFGSFTALDHVSIKVPAGSFHALLGENGAGKSTLVKCIMGFYHPTLGQLQVDGREVAIASPRDAAAHGLGMVYQHFTLVPSLTGAENLVISRVRVPAIINWSKERKKLSAFMETMPFDIALDRPVSELAAGEKQKLEIIKQLYLGRRFLVLDEPTSVLTPAEADDMLGLVRGMTERGELTVLMISHKFHEVTKFADAVSVLRRGRLSGTGKVSELSTADMAAMMIGDAKLTELDTRLPVPPHAAPVLAVKQVRAPDRTGLKSIEIEDLVVRAGEIVGIAGISGNGQKELSEVLAGQRRAEVGAVMVKGKPYSATRPEARANNIRFIPEEPLNNACAPKMTVTENLAFRTFDMRKDGSDAIWLDGRGMRKRATALISDFKVKTASPASPIAALSGGNVQRAVLARELSGDVDLLIVSNPCFGLDFSAVAEIRARIMKARNAGAAVLLMSEDLDELMEMSDRIIVMSDGKLVYETPIRVADVAVIGAHMAGHH</sequence>
<dbReference type="GO" id="GO:0016887">
    <property type="term" value="F:ATP hydrolysis activity"/>
    <property type="evidence" value="ECO:0007669"/>
    <property type="project" value="InterPro"/>
</dbReference>
<dbReference type="InterPro" id="IPR017871">
    <property type="entry name" value="ABC_transporter-like_CS"/>
</dbReference>
<proteinExistence type="inferred from homology"/>
<dbReference type="CDD" id="cd03215">
    <property type="entry name" value="ABC_Carb_Monos_II"/>
    <property type="match status" value="1"/>
</dbReference>
<dbReference type="PROSITE" id="PS50893">
    <property type="entry name" value="ABC_TRANSPORTER_2"/>
    <property type="match status" value="2"/>
</dbReference>
<reference evidence="6 7" key="1">
    <citation type="journal article" date="2012" name="J. Bacteriol.">
        <title>Complete genome sequence of the broad-host-range strain Sinorhizobium fredii USDA257.</title>
        <authorList>
            <person name="Schuldes J."/>
            <person name="Rodriguez Orbegoso M."/>
            <person name="Schmeisser C."/>
            <person name="Krishnan H.B."/>
            <person name="Daniel R."/>
            <person name="Streit W.R."/>
        </authorList>
    </citation>
    <scope>NUCLEOTIDE SEQUENCE [LARGE SCALE GENOMIC DNA]</scope>
    <source>
        <strain evidence="6 7">USDA 257</strain>
    </source>
</reference>
<keyword evidence="3 6" id="KW-0067">ATP-binding</keyword>
<evidence type="ECO:0000259" key="5">
    <source>
        <dbReference type="PROSITE" id="PS50893"/>
    </source>
</evidence>
<dbReference type="InterPro" id="IPR050107">
    <property type="entry name" value="ABC_carbohydrate_import_ATPase"/>
</dbReference>
<evidence type="ECO:0000313" key="7">
    <source>
        <dbReference type="Proteomes" id="UP000006180"/>
    </source>
</evidence>
<accession>I3X610</accession>
<feature type="domain" description="ABC transporter" evidence="5">
    <location>
        <begin position="380"/>
        <end position="624"/>
    </location>
</feature>
<dbReference type="InterPro" id="IPR027417">
    <property type="entry name" value="P-loop_NTPase"/>
</dbReference>